<dbReference type="Proteomes" id="UP000005561">
    <property type="component" value="Unassembled WGS sequence"/>
</dbReference>
<reference evidence="1" key="1">
    <citation type="submission" date="2009-07" db="EMBL/GenBank/DDBJ databases">
        <authorList>
            <person name="Weinstock G."/>
            <person name="Sodergren E."/>
            <person name="Clifton S."/>
            <person name="Fulton L."/>
            <person name="Fulton B."/>
            <person name="Courtney L."/>
            <person name="Fronick C."/>
            <person name="Harrison M."/>
            <person name="Strong C."/>
            <person name="Farmer C."/>
            <person name="Delahaunty K."/>
            <person name="Markovic C."/>
            <person name="Hall O."/>
            <person name="Minx P."/>
            <person name="Tomlinson C."/>
            <person name="Mitreva M."/>
            <person name="Nelson J."/>
            <person name="Hou S."/>
            <person name="Wollam A."/>
            <person name="Pepin K.H."/>
            <person name="Johnson M."/>
            <person name="Bhonagiri V."/>
            <person name="Nash W.E."/>
            <person name="Warren W."/>
            <person name="Chinwalla A."/>
            <person name="Mardis E.R."/>
            <person name="Wilson R.K."/>
        </authorList>
    </citation>
    <scope>NUCLEOTIDE SEQUENCE [LARGE SCALE GENOMIC DNA]</scope>
    <source>
        <strain evidence="1">DSM 14469</strain>
    </source>
</reference>
<proteinExistence type="predicted"/>
<name>C6LGX6_9FIRM</name>
<sequence>MYFRTLSQSLQSLLHLHPCIPNICKPVIQSISGNLNSENVNSAG</sequence>
<dbReference type="AlphaFoldDB" id="C6LGX6"/>
<comment type="caution">
    <text evidence="1">The sequence shown here is derived from an EMBL/GenBank/DDBJ whole genome shotgun (WGS) entry which is preliminary data.</text>
</comment>
<organism evidence="1 2">
    <name type="scientific">Marvinbryantia formatexigens DSM 14469</name>
    <dbReference type="NCBI Taxonomy" id="478749"/>
    <lineage>
        <taxon>Bacteria</taxon>
        <taxon>Bacillati</taxon>
        <taxon>Bacillota</taxon>
        <taxon>Clostridia</taxon>
        <taxon>Lachnospirales</taxon>
        <taxon>Lachnospiraceae</taxon>
        <taxon>Marvinbryantia</taxon>
    </lineage>
</organism>
<protein>
    <submittedName>
        <fullName evidence="1">Uncharacterized protein</fullName>
    </submittedName>
</protein>
<evidence type="ECO:0000313" key="1">
    <source>
        <dbReference type="EMBL" id="EET60036.1"/>
    </source>
</evidence>
<keyword evidence="2" id="KW-1185">Reference proteome</keyword>
<evidence type="ECO:0000313" key="2">
    <source>
        <dbReference type="Proteomes" id="UP000005561"/>
    </source>
</evidence>
<accession>C6LGX6</accession>
<gene>
    <name evidence="1" type="ORF">BRYFOR_07887</name>
</gene>
<dbReference type="EMBL" id="ACCL02000013">
    <property type="protein sequence ID" value="EET60036.1"/>
    <property type="molecule type" value="Genomic_DNA"/>
</dbReference>